<dbReference type="InterPro" id="IPR000528">
    <property type="entry name" value="Plant_nsLTP"/>
</dbReference>
<dbReference type="Pfam" id="PF00234">
    <property type="entry name" value="Tryp_alpha_amyl"/>
    <property type="match status" value="1"/>
</dbReference>
<dbReference type="FunFam" id="1.10.110.10:FF:000002">
    <property type="entry name" value="Non-specific lipid-transfer protein"/>
    <property type="match status" value="1"/>
</dbReference>
<evidence type="ECO:0000256" key="2">
    <source>
        <dbReference type="ARBA" id="ARBA00009748"/>
    </source>
</evidence>
<dbReference type="GO" id="GO:0006869">
    <property type="term" value="P:lipid transport"/>
    <property type="evidence" value="ECO:0007669"/>
    <property type="project" value="InterPro"/>
</dbReference>
<dbReference type="PANTHER" id="PTHR33076">
    <property type="entry name" value="NON-SPECIFIC LIPID-TRANSFER PROTEIN 2-RELATED"/>
    <property type="match status" value="1"/>
</dbReference>
<dbReference type="Proteomes" id="UP000515151">
    <property type="component" value="Chromosome 5"/>
</dbReference>
<reference evidence="9" key="1">
    <citation type="journal article" date="2020" name="Plant Biotechnol. J.">
        <title>The pomegranate (Punica granatum L.) draft genome dissects genetic divergence between soft- and hard-seeded cultivars.</title>
        <authorList>
            <person name="Luo X."/>
            <person name="Li H."/>
            <person name="Wu Z."/>
            <person name="Yao W."/>
            <person name="Zhao P."/>
            <person name="Cao D."/>
            <person name="Yu H."/>
            <person name="Li K."/>
            <person name="Poudel K."/>
            <person name="Zhao D."/>
            <person name="Zhang F."/>
            <person name="Xia X."/>
            <person name="Chen L."/>
            <person name="Wang Q."/>
            <person name="Jing D."/>
            <person name="Cao S."/>
        </authorList>
    </citation>
    <scope>NUCLEOTIDE SEQUENCE [LARGE SCALE GENOMIC DNA]</scope>
    <source>
        <strain evidence="9">cv. Tunisia</strain>
    </source>
</reference>
<evidence type="ECO:0000256" key="6">
    <source>
        <dbReference type="RuleBase" id="RU000628"/>
    </source>
</evidence>
<sequence length="121" mass="12437">MMASTTFLNKLVPVFLLCMVVAATMAESAITCGQVTQSVSPCIPYARSTGGAPTAACCSGIRSLNDAARTTPDRQTACKCLKAIAGSISGINYGVVAGIPGKCRVNIPFKLSLSTDCNSVK</sequence>
<dbReference type="SUPFAM" id="SSF47699">
    <property type="entry name" value="Bifunctional inhibitor/lipid-transfer protein/seed storage 2S albumin"/>
    <property type="match status" value="1"/>
</dbReference>
<evidence type="ECO:0000313" key="9">
    <source>
        <dbReference type="Proteomes" id="UP000515151"/>
    </source>
</evidence>
<proteinExistence type="inferred from homology"/>
<feature type="domain" description="Bifunctional inhibitor/plant lipid transfer protein/seed storage helical" evidence="8">
    <location>
        <begin position="32"/>
        <end position="117"/>
    </location>
</feature>
<feature type="signal peptide" evidence="7">
    <location>
        <begin position="1"/>
        <end position="26"/>
    </location>
</feature>
<feature type="chain" id="PRO_5027673085" description="Non-specific lipid-transfer protein" evidence="7">
    <location>
        <begin position="27"/>
        <end position="121"/>
    </location>
</feature>
<evidence type="ECO:0000313" key="10">
    <source>
        <dbReference type="RefSeq" id="XP_031395808.1"/>
    </source>
</evidence>
<protein>
    <recommendedName>
        <fullName evidence="6">Non-specific lipid-transfer protein</fullName>
    </recommendedName>
</protein>
<comment type="similarity">
    <text evidence="2 6">Belongs to the plant LTP family.</text>
</comment>
<dbReference type="AlphaFoldDB" id="A0A6P8DUF6"/>
<keyword evidence="5" id="KW-1015">Disulfide bond</keyword>
<comment type="function">
    <text evidence="1 6">Plant non-specific lipid-transfer proteins transfer phospholipids as well as galactolipids across membranes. May play a role in wax or cutin deposition in the cell walls of expanding epidermal cells and certain secretory tissues.</text>
</comment>
<dbReference type="RefSeq" id="XP_031395808.1">
    <property type="nucleotide sequence ID" value="XM_031539948.1"/>
</dbReference>
<dbReference type="PRINTS" id="PR00382">
    <property type="entry name" value="LIPIDTRNSFER"/>
</dbReference>
<evidence type="ECO:0000256" key="3">
    <source>
        <dbReference type="ARBA" id="ARBA00022448"/>
    </source>
</evidence>
<dbReference type="CDD" id="cd01960">
    <property type="entry name" value="nsLTP1"/>
    <property type="match status" value="1"/>
</dbReference>
<evidence type="ECO:0000256" key="5">
    <source>
        <dbReference type="ARBA" id="ARBA00023157"/>
    </source>
</evidence>
<keyword evidence="4 6" id="KW-0446">Lipid-binding</keyword>
<dbReference type="InterPro" id="IPR016140">
    <property type="entry name" value="Bifunc_inhib/LTP/seed_store"/>
</dbReference>
<dbReference type="OrthoDB" id="1890443at2759"/>
<reference evidence="10" key="2">
    <citation type="submission" date="2025-08" db="UniProtKB">
        <authorList>
            <consortium name="RefSeq"/>
        </authorList>
    </citation>
    <scope>IDENTIFICATION</scope>
    <source>
        <tissue evidence="10">Leaf</tissue>
    </source>
</reference>
<evidence type="ECO:0000256" key="7">
    <source>
        <dbReference type="SAM" id="SignalP"/>
    </source>
</evidence>
<evidence type="ECO:0000259" key="8">
    <source>
        <dbReference type="SMART" id="SM00499"/>
    </source>
</evidence>
<dbReference type="GO" id="GO:0008289">
    <property type="term" value="F:lipid binding"/>
    <property type="evidence" value="ECO:0007669"/>
    <property type="project" value="UniProtKB-KW"/>
</dbReference>
<name>A0A6P8DUF6_PUNGR</name>
<keyword evidence="7" id="KW-0732">Signal</keyword>
<gene>
    <name evidence="10" type="primary">LOC116207087</name>
</gene>
<evidence type="ECO:0000256" key="1">
    <source>
        <dbReference type="ARBA" id="ARBA00003211"/>
    </source>
</evidence>
<keyword evidence="9" id="KW-1185">Reference proteome</keyword>
<organism evidence="9 10">
    <name type="scientific">Punica granatum</name>
    <name type="common">Pomegranate</name>
    <dbReference type="NCBI Taxonomy" id="22663"/>
    <lineage>
        <taxon>Eukaryota</taxon>
        <taxon>Viridiplantae</taxon>
        <taxon>Streptophyta</taxon>
        <taxon>Embryophyta</taxon>
        <taxon>Tracheophyta</taxon>
        <taxon>Spermatophyta</taxon>
        <taxon>Magnoliopsida</taxon>
        <taxon>eudicotyledons</taxon>
        <taxon>Gunneridae</taxon>
        <taxon>Pentapetalae</taxon>
        <taxon>rosids</taxon>
        <taxon>malvids</taxon>
        <taxon>Myrtales</taxon>
        <taxon>Lythraceae</taxon>
        <taxon>Punica</taxon>
    </lineage>
</organism>
<accession>A0A6P8DUF6</accession>
<dbReference type="SMART" id="SM00499">
    <property type="entry name" value="AAI"/>
    <property type="match status" value="1"/>
</dbReference>
<dbReference type="Gene3D" id="1.10.110.10">
    <property type="entry name" value="Plant lipid-transfer and hydrophobic proteins"/>
    <property type="match status" value="1"/>
</dbReference>
<evidence type="ECO:0000256" key="4">
    <source>
        <dbReference type="ARBA" id="ARBA00023121"/>
    </source>
</evidence>
<keyword evidence="3 6" id="KW-0813">Transport</keyword>
<dbReference type="PROSITE" id="PS00597">
    <property type="entry name" value="PLANT_LTP"/>
    <property type="match status" value="1"/>
</dbReference>
<dbReference type="GeneID" id="116207087"/>
<dbReference type="InterPro" id="IPR036312">
    <property type="entry name" value="Bifun_inhib/LTP/seed_sf"/>
</dbReference>